<organism evidence="1 2">
    <name type="scientific">Jimgerdemannia flammicorona</name>
    <dbReference type="NCBI Taxonomy" id="994334"/>
    <lineage>
        <taxon>Eukaryota</taxon>
        <taxon>Fungi</taxon>
        <taxon>Fungi incertae sedis</taxon>
        <taxon>Mucoromycota</taxon>
        <taxon>Mucoromycotina</taxon>
        <taxon>Endogonomycetes</taxon>
        <taxon>Endogonales</taxon>
        <taxon>Endogonaceae</taxon>
        <taxon>Jimgerdemannia</taxon>
    </lineage>
</organism>
<sequence>MSTSKPRSKLLVLFEGRPNSPETLIPKDDVQAEGQESSDLNHYFAALTNLQLTLQNNSNKKV</sequence>
<reference evidence="1 2" key="1">
    <citation type="journal article" date="2018" name="New Phytol.">
        <title>Phylogenomics of Endogonaceae and evolution of mycorrhizas within Mucoromycota.</title>
        <authorList>
            <person name="Chang Y."/>
            <person name="Desiro A."/>
            <person name="Na H."/>
            <person name="Sandor L."/>
            <person name="Lipzen A."/>
            <person name="Clum A."/>
            <person name="Barry K."/>
            <person name="Grigoriev I.V."/>
            <person name="Martin F.M."/>
            <person name="Stajich J.E."/>
            <person name="Smith M.E."/>
            <person name="Bonito G."/>
            <person name="Spatafora J.W."/>
        </authorList>
    </citation>
    <scope>NUCLEOTIDE SEQUENCE [LARGE SCALE GENOMIC DNA]</scope>
    <source>
        <strain evidence="1 2">AD002</strain>
    </source>
</reference>
<keyword evidence="2" id="KW-1185">Reference proteome</keyword>
<gene>
    <name evidence="1" type="ORF">BC938DRAFT_470671</name>
</gene>
<evidence type="ECO:0000313" key="1">
    <source>
        <dbReference type="EMBL" id="RUS35395.1"/>
    </source>
</evidence>
<accession>A0A433R0B0</accession>
<name>A0A433R0B0_9FUNG</name>
<dbReference type="AlphaFoldDB" id="A0A433R0B0"/>
<comment type="caution">
    <text evidence="1">The sequence shown here is derived from an EMBL/GenBank/DDBJ whole genome shotgun (WGS) entry which is preliminary data.</text>
</comment>
<protein>
    <submittedName>
        <fullName evidence="1">Uncharacterized protein</fullName>
    </submittedName>
</protein>
<dbReference type="Proteomes" id="UP000274822">
    <property type="component" value="Unassembled WGS sequence"/>
</dbReference>
<proteinExistence type="predicted"/>
<dbReference type="EMBL" id="RBNJ01000103">
    <property type="protein sequence ID" value="RUS35395.1"/>
    <property type="molecule type" value="Genomic_DNA"/>
</dbReference>
<evidence type="ECO:0000313" key="2">
    <source>
        <dbReference type="Proteomes" id="UP000274822"/>
    </source>
</evidence>